<evidence type="ECO:0000313" key="2">
    <source>
        <dbReference type="EMBL" id="OME95083.1"/>
    </source>
</evidence>
<dbReference type="Proteomes" id="UP000187074">
    <property type="component" value="Unassembled WGS sequence"/>
</dbReference>
<dbReference type="EMBL" id="MRTF01000002">
    <property type="protein sequence ID" value="OME95083.1"/>
    <property type="molecule type" value="Genomic_DNA"/>
</dbReference>
<dbReference type="PANTHER" id="PTHR38011:SF12">
    <property type="entry name" value="BIFUNCTIONAL DEAMINASE-REDUCTASE DOMAIN PROTEIN"/>
    <property type="match status" value="1"/>
</dbReference>
<evidence type="ECO:0000313" key="3">
    <source>
        <dbReference type="Proteomes" id="UP000187074"/>
    </source>
</evidence>
<dbReference type="Pfam" id="PF01872">
    <property type="entry name" value="RibD_C"/>
    <property type="match status" value="1"/>
</dbReference>
<dbReference type="GO" id="GO:0009231">
    <property type="term" value="P:riboflavin biosynthetic process"/>
    <property type="evidence" value="ECO:0007669"/>
    <property type="project" value="InterPro"/>
</dbReference>
<dbReference type="PANTHER" id="PTHR38011">
    <property type="entry name" value="DIHYDROFOLATE REDUCTASE FAMILY PROTEIN (AFU_ORTHOLOGUE AFUA_8G06820)"/>
    <property type="match status" value="1"/>
</dbReference>
<feature type="domain" description="Bacterial bifunctional deaminase-reductase C-terminal" evidence="1">
    <location>
        <begin position="4"/>
        <end position="189"/>
    </location>
</feature>
<comment type="caution">
    <text evidence="2">The sequence shown here is derived from an EMBL/GenBank/DDBJ whole genome shotgun (WGS) entry which is preliminary data.</text>
</comment>
<protein>
    <submittedName>
        <fullName evidence="2">Deaminase</fullName>
    </submittedName>
</protein>
<dbReference type="OrthoDB" id="195113at2"/>
<dbReference type="InterPro" id="IPR050765">
    <property type="entry name" value="Riboflavin_Biosynth_HTPR"/>
</dbReference>
<dbReference type="InterPro" id="IPR002734">
    <property type="entry name" value="RibDG_C"/>
</dbReference>
<sequence>MSQVIAEMSMSLDGYITGPNHSARLPLGKGGERLHEWIYELTSWRELHGLAGGEFNQDAELIAESNRRTGAVILGRTMFDHGHPFWGDTPPFHMPVFILTHEARPAEIKNGGTTYTFVTDGIERALVQAKAVAGSKDVKIAGGANVIQQYIGAGLLDELLITLVPILLGNGQKLFEHIHSPNIEFVRTAVIESPNVTHLRFRLFHHTNA</sequence>
<gene>
    <name evidence="2" type="ORF">BK123_08335</name>
</gene>
<dbReference type="STRING" id="1401.BK123_08335"/>
<name>A0A1R1B692_PAELA</name>
<dbReference type="AlphaFoldDB" id="A0A1R1B692"/>
<accession>A0A1R1B692</accession>
<dbReference type="RefSeq" id="WP_076321901.1">
    <property type="nucleotide sequence ID" value="NZ_JBCNGN010000014.1"/>
</dbReference>
<reference evidence="2 3" key="1">
    <citation type="submission" date="2016-11" db="EMBL/GenBank/DDBJ databases">
        <title>Paenibacillus species isolates.</title>
        <authorList>
            <person name="Beno S.M."/>
        </authorList>
    </citation>
    <scope>NUCLEOTIDE SEQUENCE [LARGE SCALE GENOMIC DNA]</scope>
    <source>
        <strain evidence="2 3">FSL F4-0100</strain>
    </source>
</reference>
<dbReference type="SUPFAM" id="SSF53597">
    <property type="entry name" value="Dihydrofolate reductase-like"/>
    <property type="match status" value="1"/>
</dbReference>
<dbReference type="Gene3D" id="3.40.430.10">
    <property type="entry name" value="Dihydrofolate Reductase, subunit A"/>
    <property type="match status" value="1"/>
</dbReference>
<dbReference type="GO" id="GO:0008703">
    <property type="term" value="F:5-amino-6-(5-phosphoribosylamino)uracil reductase activity"/>
    <property type="evidence" value="ECO:0007669"/>
    <property type="project" value="InterPro"/>
</dbReference>
<dbReference type="InterPro" id="IPR024072">
    <property type="entry name" value="DHFR-like_dom_sf"/>
</dbReference>
<evidence type="ECO:0000259" key="1">
    <source>
        <dbReference type="Pfam" id="PF01872"/>
    </source>
</evidence>
<proteinExistence type="predicted"/>
<organism evidence="2 3">
    <name type="scientific">Paenibacillus lautus</name>
    <name type="common">Bacillus lautus</name>
    <dbReference type="NCBI Taxonomy" id="1401"/>
    <lineage>
        <taxon>Bacteria</taxon>
        <taxon>Bacillati</taxon>
        <taxon>Bacillota</taxon>
        <taxon>Bacilli</taxon>
        <taxon>Bacillales</taxon>
        <taxon>Paenibacillaceae</taxon>
        <taxon>Paenibacillus</taxon>
    </lineage>
</organism>